<dbReference type="Gene3D" id="3.90.780.10">
    <property type="entry name" value="5'-Nucleotidase, C-terminal domain"/>
    <property type="match status" value="1"/>
</dbReference>
<dbReference type="InterPro" id="IPR011044">
    <property type="entry name" value="Quino_amine_DH_bsu"/>
</dbReference>
<dbReference type="Gene3D" id="3.60.21.10">
    <property type="match status" value="1"/>
</dbReference>
<dbReference type="SUPFAM" id="SSF55816">
    <property type="entry name" value="5'-nucleotidase (syn. UDP-sugar hydrolase), C-terminal domain"/>
    <property type="match status" value="1"/>
</dbReference>
<evidence type="ECO:0000256" key="2">
    <source>
        <dbReference type="SAM" id="MobiDB-lite"/>
    </source>
</evidence>
<dbReference type="SUPFAM" id="SSF50969">
    <property type="entry name" value="YVTN repeat-like/Quinoprotein amine dehydrogenase"/>
    <property type="match status" value="1"/>
</dbReference>
<feature type="domain" description="SLH" evidence="4">
    <location>
        <begin position="1782"/>
        <end position="1845"/>
    </location>
</feature>
<protein>
    <submittedName>
        <fullName evidence="6">Choice-of-anchor I family protein</fullName>
    </submittedName>
</protein>
<evidence type="ECO:0000313" key="7">
    <source>
        <dbReference type="Proteomes" id="UP001469365"/>
    </source>
</evidence>
<dbReference type="Pfam" id="PF00149">
    <property type="entry name" value="Metallophos"/>
    <property type="match status" value="1"/>
</dbReference>
<feature type="domain" description="SLH" evidence="4">
    <location>
        <begin position="1722"/>
        <end position="1781"/>
    </location>
</feature>
<dbReference type="Gene3D" id="2.60.40.1080">
    <property type="match status" value="1"/>
</dbReference>
<dbReference type="SUPFAM" id="SSF49373">
    <property type="entry name" value="Invasin/intimin cell-adhesion fragments"/>
    <property type="match status" value="1"/>
</dbReference>
<dbReference type="InterPro" id="IPR001119">
    <property type="entry name" value="SLH_dom"/>
</dbReference>
<dbReference type="InterPro" id="IPR008334">
    <property type="entry name" value="5'-Nucleotdase_C"/>
</dbReference>
<dbReference type="InterPro" id="IPR006644">
    <property type="entry name" value="Cadg"/>
</dbReference>
<dbReference type="InterPro" id="IPR003343">
    <property type="entry name" value="Big_2"/>
</dbReference>
<dbReference type="Pfam" id="PF05345">
    <property type="entry name" value="He_PIG"/>
    <property type="match status" value="1"/>
</dbReference>
<dbReference type="PANTHER" id="PTHR11575:SF24">
    <property type="entry name" value="5'-NUCLEOTIDASE"/>
    <property type="match status" value="1"/>
</dbReference>
<gene>
    <name evidence="6" type="ORF">WMW72_08045</name>
</gene>
<dbReference type="CDD" id="cd07409">
    <property type="entry name" value="MPP_CD73_N"/>
    <property type="match status" value="1"/>
</dbReference>
<dbReference type="PROSITE" id="PS00785">
    <property type="entry name" value="5_NUCLEOTIDASE_1"/>
    <property type="match status" value="1"/>
</dbReference>
<dbReference type="SUPFAM" id="SSF49313">
    <property type="entry name" value="Cadherin-like"/>
    <property type="match status" value="1"/>
</dbReference>
<evidence type="ECO:0000256" key="1">
    <source>
        <dbReference type="ARBA" id="ARBA00022729"/>
    </source>
</evidence>
<accession>A0ABU9DHU9</accession>
<dbReference type="InterPro" id="IPR029052">
    <property type="entry name" value="Metallo-depent_PP-like"/>
</dbReference>
<feature type="region of interest" description="Disordered" evidence="2">
    <location>
        <begin position="1453"/>
        <end position="1495"/>
    </location>
</feature>
<dbReference type="RefSeq" id="WP_341414914.1">
    <property type="nucleotide sequence ID" value="NZ_JBBPCC010000004.1"/>
</dbReference>
<dbReference type="InterPro" id="IPR055188">
    <property type="entry name" value="Choice_anch_I"/>
</dbReference>
<dbReference type="SMART" id="SM00736">
    <property type="entry name" value="CADG"/>
    <property type="match status" value="1"/>
</dbReference>
<feature type="domain" description="SLH" evidence="4">
    <location>
        <begin position="1850"/>
        <end position="1910"/>
    </location>
</feature>
<evidence type="ECO:0000259" key="5">
    <source>
        <dbReference type="PROSITE" id="PS51841"/>
    </source>
</evidence>
<dbReference type="Pfam" id="PF02368">
    <property type="entry name" value="Big_2"/>
    <property type="match status" value="1"/>
</dbReference>
<feature type="domain" description="LTD" evidence="5">
    <location>
        <begin position="44"/>
        <end position="211"/>
    </location>
</feature>
<sequence>MNKKRRTIVSLLLASELIASSLLAIVPVRAAESVNPGTPYTADGSYDVTVPHVFINQIYGGGLEADPDTPVSHGFIELYNPTEQDVPLNQWSLHYAYNDKKSSTNPQGTTTDWKSLNLTGTIKAHSSYLITGKPTGALTKNQKIDLTSKSDQTLDESIYNKAMKVALMSNQATLTLAQPFSPTSKPAGYIDLVGVADNDSESVIDGYEAAFPTGKTEGKSKKKGIVRKALTDTDNNKADFQQIDYSSADAATLLAKGPRGSIDGSWPLGALGISTDKLADAYEGSSYSVTAAAYGGKPPYRFQAEGLPTGLSIDAASGNVSGVPATGTAGSAAVTVVVYDSAQPEARASRSLTLAVKPPKPVLTPDTLNIQKIGQYQVGASNKDGGVAEIVKYNKDNGKLYVVSGSSVPPSLDIVPLTGGGTLSKEKSVLVKDLSERDGFIFGDLTSVDVNTATKRVAVAIQHADSMKNGKILLLDYDGALIQSYEAGVQPDMVKFTSDGRYILTADEAEPRLGNQDPEGSVTIVDTVKGESVQVKFDDPSVIDDAVHIRGTADPVSGLIKGSGTKSDAVRDLEPEYIALSSDESKAYVALQENNAIAIVDIAAKKVMAVKGLGYKDFNSAKNALDIVKDGQIKLENVPFYGMYMPDGIATHTIQGKTYLFTANEGDATDWPGYKNATKIGKLKAELNSESAAAQFLQGKTQYDELEVASDMSKDGVYLYGGRSFSIWNPDTMTQVYDSGSDFERITGERLPDYFNASNSKNEKDDRSTKKGPEPEYVAVGEVGSKVLAFVGLERIGGVMTYDVTNPSEPVFVNYLNTRDFTAGLNTDTGPEGLEFIPAADSPTGSPILLVANEVGGTIAVLELKTPKVQLDRKELTLRAGDASVKLTATADGGSEGLSWSSSNPAIAKVDNQGNVTPVASGKAVITVRTADGYGQAQANVTVSGPWKLTVMHTNDTHAHLADVARRTTLVKQVRQEAGNSLLLDAGDVFSGDLYFTKWKGQADLAFMNLMGYDAMTFGNHEFDQGTQTLADFISQAKFPLLSSNIDFSADSKISPLLRKPTVIDTQKPKSTANSGVYPYIVMDVNGKKVAVFGLTTEDTKETSSPGKDVLFNPAAESAAKTVQAIKGEGIQIIIALSHLGYNRDRELAAAVPGIDVIVGGHTHTKLDEPVVISGNPSEPTVIVQANEWGKYLGRLDVTFDEQGVVQTGQGQLQGKLITVDDKVAEDPEAKSMLQPYKAELELLKQQEIGKTTVLLDGVRENVRSKETNLGNFIADGMLIKAKALKNADIAIMNGGGIRDSIQQGVITMGALRTVMPFGNTLYVLDVTGKQLKEGLENGVSGAKSKDLPGKFPQIAGMTFKWDPAQPAGSKVFDVMIKQGEQFVPLQLNATYRLATNSFVANGGDGYASFADAVASGAYHEDLGYPDYENFIDYVNSLGGTISPAVQGRIIETSKPSTESGSDSDSDTGNTGNSSPAAPGESSGSKPSGNSESNTIQLPADALQIKESKNSEGQTVKSVTVNADSLRAALAQAVGGSGGGSVPSQVAINVPTSGGAAQVTLPGEVLAANGSSSNQTIISIRTETASYELPLHILNAAGTGLGGSSPSSVQVEITPAAGSLLQSLQQSVNGLNGATLVGNQAIDFQVKVTVNGQTKNLTDFGKAYVSRTIQLPSTGNWLNATGVMYDPKTGEFQFVPGDAKTVNGQPAFELKRPGNSVYAVLMHTKNFADLNGHWSQNDVEKMASKLIVRGVSDDRYAPDQTVTRAEFTVLVVRSLGLTASGDASAFKDVPAASWYAGAVGTAARLGLVEGKEAASFAPDAQITRAEMAVLITRAMQFAGVATSAAGKDGLTSFKDASSIPQWASTQAAWLADKGIMQGDSDARFAPADPATRAQAAVTLLRTLKKAGFVN</sequence>
<dbReference type="InterPro" id="IPR008964">
    <property type="entry name" value="Invasin/intimin_cell_adhesion"/>
</dbReference>
<dbReference type="InterPro" id="IPR036907">
    <property type="entry name" value="5'-Nucleotdase_C_sf"/>
</dbReference>
<feature type="compositionally biased region" description="Basic and acidic residues" evidence="2">
    <location>
        <begin position="761"/>
        <end position="774"/>
    </location>
</feature>
<feature type="compositionally biased region" description="Low complexity" evidence="2">
    <location>
        <begin position="1457"/>
        <end position="1494"/>
    </location>
</feature>
<evidence type="ECO:0000313" key="6">
    <source>
        <dbReference type="EMBL" id="MEK8127846.1"/>
    </source>
</evidence>
<dbReference type="Gene3D" id="2.60.40.10">
    <property type="entry name" value="Immunoglobulins"/>
    <property type="match status" value="1"/>
</dbReference>
<dbReference type="PROSITE" id="PS51841">
    <property type="entry name" value="LTD"/>
    <property type="match status" value="1"/>
</dbReference>
<dbReference type="NCBIfam" id="NF038117">
    <property type="entry name" value="choice_anch_I"/>
    <property type="match status" value="1"/>
</dbReference>
<dbReference type="InterPro" id="IPR013783">
    <property type="entry name" value="Ig-like_fold"/>
</dbReference>
<dbReference type="InterPro" id="IPR006146">
    <property type="entry name" value="5'-Nucleotdase_CS"/>
</dbReference>
<dbReference type="Pfam" id="PF22494">
    <property type="entry name" value="choice_anch_I"/>
    <property type="match status" value="1"/>
</dbReference>
<dbReference type="PROSITE" id="PS51272">
    <property type="entry name" value="SLH"/>
    <property type="match status" value="3"/>
</dbReference>
<dbReference type="SMART" id="SM00635">
    <property type="entry name" value="BID_2"/>
    <property type="match status" value="1"/>
</dbReference>
<dbReference type="InterPro" id="IPR004843">
    <property type="entry name" value="Calcineurin-like_PHP"/>
</dbReference>
<dbReference type="Pfam" id="PF02872">
    <property type="entry name" value="5_nucleotid_C"/>
    <property type="match status" value="1"/>
</dbReference>
<dbReference type="SUPFAM" id="SSF56300">
    <property type="entry name" value="Metallo-dependent phosphatases"/>
    <property type="match status" value="1"/>
</dbReference>
<feature type="signal peptide" evidence="3">
    <location>
        <begin position="1"/>
        <end position="24"/>
    </location>
</feature>
<dbReference type="Pfam" id="PF00395">
    <property type="entry name" value="SLH"/>
    <property type="match status" value="3"/>
</dbReference>
<keyword evidence="7" id="KW-1185">Reference proteome</keyword>
<dbReference type="InterPro" id="IPR006179">
    <property type="entry name" value="5_nucleotidase/apyrase"/>
</dbReference>
<dbReference type="PANTHER" id="PTHR11575">
    <property type="entry name" value="5'-NUCLEOTIDASE-RELATED"/>
    <property type="match status" value="1"/>
</dbReference>
<feature type="region of interest" description="Disordered" evidence="2">
    <location>
        <begin position="754"/>
        <end position="775"/>
    </location>
</feature>
<comment type="caution">
    <text evidence="6">The sequence shown here is derived from an EMBL/GenBank/DDBJ whole genome shotgun (WGS) entry which is preliminary data.</text>
</comment>
<dbReference type="InterPro" id="IPR015919">
    <property type="entry name" value="Cadherin-like_sf"/>
</dbReference>
<evidence type="ECO:0000259" key="4">
    <source>
        <dbReference type="PROSITE" id="PS51272"/>
    </source>
</evidence>
<dbReference type="PRINTS" id="PR01607">
    <property type="entry name" value="APYRASEFAMLY"/>
</dbReference>
<organism evidence="6 7">
    <name type="scientific">Paenibacillus filicis</name>
    <dbReference type="NCBI Taxonomy" id="669464"/>
    <lineage>
        <taxon>Bacteria</taxon>
        <taxon>Bacillati</taxon>
        <taxon>Bacillota</taxon>
        <taxon>Bacilli</taxon>
        <taxon>Bacillales</taxon>
        <taxon>Paenibacillaceae</taxon>
        <taxon>Paenibacillus</taxon>
    </lineage>
</organism>
<reference evidence="6 7" key="1">
    <citation type="submission" date="2024-04" db="EMBL/GenBank/DDBJ databases">
        <title>draft genome sequnece of Paenibacillus filicis.</title>
        <authorList>
            <person name="Kim D.-U."/>
        </authorList>
    </citation>
    <scope>NUCLEOTIDE SEQUENCE [LARGE SCALE GENOMIC DNA]</scope>
    <source>
        <strain evidence="6 7">KACC14197</strain>
    </source>
</reference>
<dbReference type="Proteomes" id="UP001469365">
    <property type="component" value="Unassembled WGS sequence"/>
</dbReference>
<evidence type="ECO:0000256" key="3">
    <source>
        <dbReference type="SAM" id="SignalP"/>
    </source>
</evidence>
<dbReference type="InterPro" id="IPR001322">
    <property type="entry name" value="Lamin_tail_dom"/>
</dbReference>
<proteinExistence type="predicted"/>
<feature type="chain" id="PRO_5047378090" evidence="3">
    <location>
        <begin position="25"/>
        <end position="1910"/>
    </location>
</feature>
<dbReference type="Pfam" id="PF00932">
    <property type="entry name" value="LTD"/>
    <property type="match status" value="1"/>
</dbReference>
<dbReference type="EMBL" id="JBBPCC010000004">
    <property type="protein sequence ID" value="MEK8127846.1"/>
    <property type="molecule type" value="Genomic_DNA"/>
</dbReference>
<name>A0ABU9DHU9_9BACL</name>
<keyword evidence="1 3" id="KW-0732">Signal</keyword>